<feature type="domain" description="Ketosynthase family 3 (KS3)" evidence="5">
    <location>
        <begin position="1"/>
        <end position="269"/>
    </location>
</feature>
<dbReference type="GeneID" id="34559779"/>
<dbReference type="SUPFAM" id="SSF52151">
    <property type="entry name" value="FabD/lysophospholipase-like"/>
    <property type="match status" value="1"/>
</dbReference>
<dbReference type="Gene3D" id="3.40.47.10">
    <property type="match status" value="1"/>
</dbReference>
<dbReference type="Pfam" id="PF00109">
    <property type="entry name" value="ketoacyl-synt"/>
    <property type="match status" value="1"/>
</dbReference>
<dbReference type="Pfam" id="PF00698">
    <property type="entry name" value="Acyl_transf_1"/>
    <property type="match status" value="1"/>
</dbReference>
<dbReference type="SUPFAM" id="SSF53901">
    <property type="entry name" value="Thiolase-like"/>
    <property type="match status" value="2"/>
</dbReference>
<name>A0A1G4B9U8_9PEZI</name>
<sequence>MSTKTSHHSFTINPACSSSVYAIYNACHALQARDCDGAIVGGVNLIITVDQHMNTAKLGILLPTSTCYTFDESADGHGRAETAGAIYLNRLSDAIRCGDPIRGVVRATAVNTNGEVPGMGITHPSVKGQERVVRLAYEKASLDLNQTAYAELHGTGTPVGDPIEVRAISDALNDARSKEKSLIIGAPNIGHSEASSGISAVIKVALMTESGIIPGVALLNKLNPAILEDEWNVKVNKETSPWPSGFPVRRASVSSFGYGGTNSHVVVEAVESLYPWYRHAKPKRAAQYDHSTKRPVLLTMSAHDKATLGKVIKDIENVAAEYYAIDLAHTLNLHRTIFAQRAFTVLPWDTLLVKLHPPMPGLISAPEAIIAAYCVGLAVQKHSGVGSMLAVGLGAKEVSSHLPSDPSEVCIACENSPQSVTLSGQNEAIAKLRETLSAEDIFARELKTGRAYHSPHMTEVATAYESLLTSSLNILSEEDIQWRRDRSEMISSVTAERVMGTTLLDGYFSLNLRQRVRFSEAIQKIGTEDIFSKVKVALEIGPHSALAGSFNQICKANKFDRFIYIPSMVRNKDDANQLLSAAGTLFIANYNVNLEEVNAAAYDEREKHAFRRPRTQYLLVNLSHYPWNYAKSHWAEPRAKQRAASKGVSSARSSRQSCIGTLRRKSGVAQLAPGPRRAVAPRPQSR</sequence>
<gene>
    <name evidence="6" type="ORF">CORC01_06630</name>
</gene>
<dbReference type="InterPro" id="IPR014031">
    <property type="entry name" value="Ketoacyl_synth_C"/>
</dbReference>
<protein>
    <recommendedName>
        <fullName evidence="5">Ketosynthase family 3 (KS3) domain-containing protein</fullName>
    </recommendedName>
</protein>
<dbReference type="InterPro" id="IPR032821">
    <property type="entry name" value="PKS_assoc"/>
</dbReference>
<dbReference type="PROSITE" id="PS52004">
    <property type="entry name" value="KS3_2"/>
    <property type="match status" value="1"/>
</dbReference>
<dbReference type="InterPro" id="IPR020841">
    <property type="entry name" value="PKS_Beta-ketoAc_synthase_dom"/>
</dbReference>
<dbReference type="SUPFAM" id="SSF55048">
    <property type="entry name" value="Probable ACP-binding domain of malonyl-CoA ACP transacylase"/>
    <property type="match status" value="1"/>
</dbReference>
<dbReference type="PROSITE" id="PS00098">
    <property type="entry name" value="THIOLASE_1"/>
    <property type="match status" value="1"/>
</dbReference>
<evidence type="ECO:0000313" key="7">
    <source>
        <dbReference type="Proteomes" id="UP000176998"/>
    </source>
</evidence>
<dbReference type="SMART" id="SM00825">
    <property type="entry name" value="PKS_KS"/>
    <property type="match status" value="1"/>
</dbReference>
<evidence type="ECO:0000256" key="4">
    <source>
        <dbReference type="SAM" id="MobiDB-lite"/>
    </source>
</evidence>
<dbReference type="InterPro" id="IPR001227">
    <property type="entry name" value="Ac_transferase_dom_sf"/>
</dbReference>
<organism evidence="6 7">
    <name type="scientific">Colletotrichum orchidophilum</name>
    <dbReference type="NCBI Taxonomy" id="1209926"/>
    <lineage>
        <taxon>Eukaryota</taxon>
        <taxon>Fungi</taxon>
        <taxon>Dikarya</taxon>
        <taxon>Ascomycota</taxon>
        <taxon>Pezizomycotina</taxon>
        <taxon>Sordariomycetes</taxon>
        <taxon>Hypocreomycetidae</taxon>
        <taxon>Glomerellales</taxon>
        <taxon>Glomerellaceae</taxon>
        <taxon>Colletotrichum</taxon>
    </lineage>
</organism>
<reference evidence="6 7" key="1">
    <citation type="submission" date="2016-09" db="EMBL/GenBank/DDBJ databases">
        <authorList>
            <person name="Capua I."/>
            <person name="De Benedictis P."/>
            <person name="Joannis T."/>
            <person name="Lombin L.H."/>
            <person name="Cattoli G."/>
        </authorList>
    </citation>
    <scope>NUCLEOTIDE SEQUENCE [LARGE SCALE GENOMIC DNA]</scope>
    <source>
        <strain evidence="6 7">IMI 309357</strain>
    </source>
</reference>
<dbReference type="EMBL" id="MJBS01000050">
    <property type="protein sequence ID" value="OHE98116.1"/>
    <property type="molecule type" value="Genomic_DNA"/>
</dbReference>
<dbReference type="InterPro" id="IPR014030">
    <property type="entry name" value="Ketoacyl_synth_N"/>
</dbReference>
<comment type="caution">
    <text evidence="6">The sequence shown here is derived from an EMBL/GenBank/DDBJ whole genome shotgun (WGS) entry which is preliminary data.</text>
</comment>
<dbReference type="Proteomes" id="UP000176998">
    <property type="component" value="Unassembled WGS sequence"/>
</dbReference>
<proteinExistence type="predicted"/>
<dbReference type="AlphaFoldDB" id="A0A1G4B9U8"/>
<dbReference type="Pfam" id="PF16197">
    <property type="entry name" value="KAsynt_C_assoc"/>
    <property type="match status" value="1"/>
</dbReference>
<dbReference type="GO" id="GO:0044550">
    <property type="term" value="P:secondary metabolite biosynthetic process"/>
    <property type="evidence" value="ECO:0007669"/>
    <property type="project" value="TreeGrafter"/>
</dbReference>
<keyword evidence="1" id="KW-0596">Phosphopantetheine</keyword>
<dbReference type="Gene3D" id="3.30.70.3290">
    <property type="match status" value="1"/>
</dbReference>
<dbReference type="PANTHER" id="PTHR43775:SF50">
    <property type="entry name" value="HIGHLY REDUCING POLYKETIDE SYNTHASE SRDA"/>
    <property type="match status" value="1"/>
</dbReference>
<dbReference type="InterPro" id="IPR016036">
    <property type="entry name" value="Malonyl_transacylase_ACP-bd"/>
</dbReference>
<evidence type="ECO:0000259" key="5">
    <source>
        <dbReference type="PROSITE" id="PS52004"/>
    </source>
</evidence>
<dbReference type="Pfam" id="PF02801">
    <property type="entry name" value="Ketoacyl-synt_C"/>
    <property type="match status" value="1"/>
</dbReference>
<dbReference type="InterPro" id="IPR014043">
    <property type="entry name" value="Acyl_transferase_dom"/>
</dbReference>
<dbReference type="InterPro" id="IPR016039">
    <property type="entry name" value="Thiolase-like"/>
</dbReference>
<dbReference type="OrthoDB" id="329835at2759"/>
<dbReference type="STRING" id="1209926.A0A1G4B9U8"/>
<evidence type="ECO:0000256" key="1">
    <source>
        <dbReference type="ARBA" id="ARBA00022450"/>
    </source>
</evidence>
<keyword evidence="3" id="KW-0808">Transferase</keyword>
<dbReference type="InterPro" id="IPR050091">
    <property type="entry name" value="PKS_NRPS_Biosynth_Enz"/>
</dbReference>
<evidence type="ECO:0000256" key="3">
    <source>
        <dbReference type="ARBA" id="ARBA00022679"/>
    </source>
</evidence>
<dbReference type="GO" id="GO:0006633">
    <property type="term" value="P:fatty acid biosynthetic process"/>
    <property type="evidence" value="ECO:0007669"/>
    <property type="project" value="TreeGrafter"/>
</dbReference>
<feature type="compositionally biased region" description="Low complexity" evidence="4">
    <location>
        <begin position="672"/>
        <end position="686"/>
    </location>
</feature>
<keyword evidence="7" id="KW-1185">Reference proteome</keyword>
<dbReference type="InterPro" id="IPR016035">
    <property type="entry name" value="Acyl_Trfase/lysoPLipase"/>
</dbReference>
<feature type="region of interest" description="Disordered" evidence="4">
    <location>
        <begin position="641"/>
        <end position="686"/>
    </location>
</feature>
<dbReference type="SMART" id="SM00827">
    <property type="entry name" value="PKS_AT"/>
    <property type="match status" value="1"/>
</dbReference>
<feature type="compositionally biased region" description="Polar residues" evidence="4">
    <location>
        <begin position="647"/>
        <end position="659"/>
    </location>
</feature>
<dbReference type="PANTHER" id="PTHR43775">
    <property type="entry name" value="FATTY ACID SYNTHASE"/>
    <property type="match status" value="1"/>
</dbReference>
<evidence type="ECO:0000256" key="2">
    <source>
        <dbReference type="ARBA" id="ARBA00022553"/>
    </source>
</evidence>
<keyword evidence="2" id="KW-0597">Phosphoprotein</keyword>
<dbReference type="CDD" id="cd00833">
    <property type="entry name" value="PKS"/>
    <property type="match status" value="1"/>
</dbReference>
<dbReference type="InterPro" id="IPR020615">
    <property type="entry name" value="Thiolase_acyl_enz_int_AS"/>
</dbReference>
<dbReference type="Gene3D" id="3.40.366.10">
    <property type="entry name" value="Malonyl-Coenzyme A Acyl Carrier Protein, domain 2"/>
    <property type="match status" value="1"/>
</dbReference>
<dbReference type="RefSeq" id="XP_022475267.1">
    <property type="nucleotide sequence ID" value="XM_022618269.1"/>
</dbReference>
<dbReference type="GO" id="GO:0004312">
    <property type="term" value="F:fatty acid synthase activity"/>
    <property type="evidence" value="ECO:0007669"/>
    <property type="project" value="TreeGrafter"/>
</dbReference>
<evidence type="ECO:0000313" key="6">
    <source>
        <dbReference type="EMBL" id="OHE98116.1"/>
    </source>
</evidence>
<accession>A0A1G4B9U8</accession>